<feature type="domain" description="DEAD-box RNA helicase Q" evidence="7">
    <location>
        <begin position="20"/>
        <end position="48"/>
    </location>
</feature>
<evidence type="ECO:0000259" key="5">
    <source>
        <dbReference type="PROSITE" id="PS51192"/>
    </source>
</evidence>
<dbReference type="SUPFAM" id="SSF52540">
    <property type="entry name" value="P-loop containing nucleoside triphosphate hydrolases"/>
    <property type="match status" value="1"/>
</dbReference>
<protein>
    <recommendedName>
        <fullName evidence="9">Helicase</fullName>
    </recommendedName>
</protein>
<evidence type="ECO:0000259" key="6">
    <source>
        <dbReference type="PROSITE" id="PS51194"/>
    </source>
</evidence>
<dbReference type="GO" id="GO:0005829">
    <property type="term" value="C:cytosol"/>
    <property type="evidence" value="ECO:0007669"/>
    <property type="project" value="TreeGrafter"/>
</dbReference>
<accession>A0A6C0K6A2</accession>
<evidence type="ECO:0000313" key="8">
    <source>
        <dbReference type="EMBL" id="QHU12237.1"/>
    </source>
</evidence>
<organism evidence="8">
    <name type="scientific">viral metagenome</name>
    <dbReference type="NCBI Taxonomy" id="1070528"/>
    <lineage>
        <taxon>unclassified sequences</taxon>
        <taxon>metagenomes</taxon>
        <taxon>organismal metagenomes</taxon>
    </lineage>
</organism>
<dbReference type="InterPro" id="IPR027417">
    <property type="entry name" value="P-loop_NTPase"/>
</dbReference>
<evidence type="ECO:0000256" key="3">
    <source>
        <dbReference type="ARBA" id="ARBA00022806"/>
    </source>
</evidence>
<reference evidence="8" key="1">
    <citation type="journal article" date="2020" name="Nature">
        <title>Giant virus diversity and host interactions through global metagenomics.</title>
        <authorList>
            <person name="Schulz F."/>
            <person name="Roux S."/>
            <person name="Paez-Espino D."/>
            <person name="Jungbluth S."/>
            <person name="Walsh D.A."/>
            <person name="Denef V.J."/>
            <person name="McMahon K.D."/>
            <person name="Konstantinidis K.T."/>
            <person name="Eloe-Fadrosh E.A."/>
            <person name="Kyrpides N.C."/>
            <person name="Woyke T."/>
        </authorList>
    </citation>
    <scope>NUCLEOTIDE SEQUENCE</scope>
    <source>
        <strain evidence="8">GVMAG-S-1101171-110</strain>
    </source>
</reference>
<dbReference type="PROSITE" id="PS51195">
    <property type="entry name" value="Q_MOTIF"/>
    <property type="match status" value="1"/>
</dbReference>
<dbReference type="GO" id="GO:0003676">
    <property type="term" value="F:nucleic acid binding"/>
    <property type="evidence" value="ECO:0007669"/>
    <property type="project" value="InterPro"/>
</dbReference>
<dbReference type="PANTHER" id="PTHR47959">
    <property type="entry name" value="ATP-DEPENDENT RNA HELICASE RHLE-RELATED"/>
    <property type="match status" value="1"/>
</dbReference>
<dbReference type="PROSITE" id="PS51192">
    <property type="entry name" value="HELICASE_ATP_BIND_1"/>
    <property type="match status" value="1"/>
</dbReference>
<dbReference type="SMART" id="SM00487">
    <property type="entry name" value="DEXDc"/>
    <property type="match status" value="1"/>
</dbReference>
<dbReference type="Pfam" id="PF00271">
    <property type="entry name" value="Helicase_C"/>
    <property type="match status" value="1"/>
</dbReference>
<feature type="domain" description="Helicase C-terminal" evidence="6">
    <location>
        <begin position="250"/>
        <end position="394"/>
    </location>
</feature>
<keyword evidence="3" id="KW-0347">Helicase</keyword>
<dbReference type="CDD" id="cd18787">
    <property type="entry name" value="SF2_C_DEAD"/>
    <property type="match status" value="1"/>
</dbReference>
<evidence type="ECO:0000256" key="1">
    <source>
        <dbReference type="ARBA" id="ARBA00022741"/>
    </source>
</evidence>
<evidence type="ECO:0000256" key="2">
    <source>
        <dbReference type="ARBA" id="ARBA00022801"/>
    </source>
</evidence>
<dbReference type="Gene3D" id="3.40.50.300">
    <property type="entry name" value="P-loop containing nucleotide triphosphate hydrolases"/>
    <property type="match status" value="2"/>
</dbReference>
<dbReference type="InterPro" id="IPR011545">
    <property type="entry name" value="DEAD/DEAH_box_helicase_dom"/>
</dbReference>
<feature type="domain" description="Helicase ATP-binding" evidence="5">
    <location>
        <begin position="51"/>
        <end position="222"/>
    </location>
</feature>
<evidence type="ECO:0000256" key="4">
    <source>
        <dbReference type="ARBA" id="ARBA00022840"/>
    </source>
</evidence>
<proteinExistence type="predicted"/>
<name>A0A6C0K6A2_9ZZZZ</name>
<evidence type="ECO:0000259" key="7">
    <source>
        <dbReference type="PROSITE" id="PS51195"/>
    </source>
</evidence>
<dbReference type="GO" id="GO:0003724">
    <property type="term" value="F:RNA helicase activity"/>
    <property type="evidence" value="ECO:0007669"/>
    <property type="project" value="InterPro"/>
</dbReference>
<dbReference type="InterPro" id="IPR001650">
    <property type="entry name" value="Helicase_C-like"/>
</dbReference>
<sequence length="396" mass="44749">MSAQDSEVVAPVEEEVKVYKTFDSMDLPVDLLRAIFSHGFETPSDIQKKGIKVIADGRDLIAQACSGTGKTGTFTIGSLARVDPSIKKVQVLCLAPTRELAEQIHCVATSLGEHMNIKAYAALGKTPVRDDIRALDRGVHFLVGTPGRIYDLMSRKAFTTEYVKVIIVDEADQMLEDRFREQLQCILSLGFPATCRCALFSATMNEDVVEFANGLLIDPVRILIPAEQVSLKGIRQYRVDLEREDWKIEVLLDLYKNLNIAQALIYCNKRQKAEWLAETMTKSGFPITCIHGDMDVKDRMERMKSFRRGETRVLISTDLLARGIDVQQVSLVINYELPREIDNYIHRIGRSGRYGRKGTAINLLSTDDLRTMRELEEHYKMTVEQLPQDLSVMDLS</sequence>
<dbReference type="GO" id="GO:0016787">
    <property type="term" value="F:hydrolase activity"/>
    <property type="evidence" value="ECO:0007669"/>
    <property type="project" value="UniProtKB-KW"/>
</dbReference>
<dbReference type="InterPro" id="IPR014001">
    <property type="entry name" value="Helicase_ATP-bd"/>
</dbReference>
<dbReference type="InterPro" id="IPR050079">
    <property type="entry name" value="DEAD_box_RNA_helicase"/>
</dbReference>
<dbReference type="PANTHER" id="PTHR47959:SF1">
    <property type="entry name" value="ATP-DEPENDENT RNA HELICASE DBPA"/>
    <property type="match status" value="1"/>
</dbReference>
<dbReference type="SMART" id="SM00490">
    <property type="entry name" value="HELICc"/>
    <property type="match status" value="1"/>
</dbReference>
<dbReference type="PROSITE" id="PS51194">
    <property type="entry name" value="HELICASE_CTER"/>
    <property type="match status" value="1"/>
</dbReference>
<keyword evidence="2" id="KW-0378">Hydrolase</keyword>
<dbReference type="GO" id="GO:0005524">
    <property type="term" value="F:ATP binding"/>
    <property type="evidence" value="ECO:0007669"/>
    <property type="project" value="UniProtKB-KW"/>
</dbReference>
<dbReference type="EMBL" id="MN740798">
    <property type="protein sequence ID" value="QHU12237.1"/>
    <property type="molecule type" value="Genomic_DNA"/>
</dbReference>
<keyword evidence="1" id="KW-0547">Nucleotide-binding</keyword>
<keyword evidence="4" id="KW-0067">ATP-binding</keyword>
<dbReference type="AlphaFoldDB" id="A0A6C0K6A2"/>
<dbReference type="Pfam" id="PF00270">
    <property type="entry name" value="DEAD"/>
    <property type="match status" value="1"/>
</dbReference>
<dbReference type="InterPro" id="IPR014014">
    <property type="entry name" value="RNA_helicase_DEAD_Q_motif"/>
</dbReference>
<evidence type="ECO:0008006" key="9">
    <source>
        <dbReference type="Google" id="ProtNLM"/>
    </source>
</evidence>